<dbReference type="PANTHER" id="PTHR48108">
    <property type="entry name" value="CBS DOMAIN-CONTAINING PROTEIN CBSX2, CHLOROPLASTIC"/>
    <property type="match status" value="1"/>
</dbReference>
<evidence type="ECO:0000313" key="5">
    <source>
        <dbReference type="EMBL" id="CAI9284706.1"/>
    </source>
</evidence>
<dbReference type="Pfam" id="PF00571">
    <property type="entry name" value="CBS"/>
    <property type="match status" value="1"/>
</dbReference>
<proteinExistence type="predicted"/>
<accession>A0AA35Z2J4</accession>
<organism evidence="5 6">
    <name type="scientific">Lactuca saligna</name>
    <name type="common">Willowleaf lettuce</name>
    <dbReference type="NCBI Taxonomy" id="75948"/>
    <lineage>
        <taxon>Eukaryota</taxon>
        <taxon>Viridiplantae</taxon>
        <taxon>Streptophyta</taxon>
        <taxon>Embryophyta</taxon>
        <taxon>Tracheophyta</taxon>
        <taxon>Spermatophyta</taxon>
        <taxon>Magnoliopsida</taxon>
        <taxon>eudicotyledons</taxon>
        <taxon>Gunneridae</taxon>
        <taxon>Pentapetalae</taxon>
        <taxon>asterids</taxon>
        <taxon>campanulids</taxon>
        <taxon>Asterales</taxon>
        <taxon>Asteraceae</taxon>
        <taxon>Cichorioideae</taxon>
        <taxon>Cichorieae</taxon>
        <taxon>Lactucinae</taxon>
        <taxon>Lactuca</taxon>
    </lineage>
</organism>
<feature type="domain" description="CBS" evidence="4">
    <location>
        <begin position="142"/>
        <end position="199"/>
    </location>
</feature>
<dbReference type="PROSITE" id="PS51371">
    <property type="entry name" value="CBS"/>
    <property type="match status" value="1"/>
</dbReference>
<evidence type="ECO:0000256" key="1">
    <source>
        <dbReference type="ARBA" id="ARBA00022737"/>
    </source>
</evidence>
<feature type="compositionally biased region" description="Polar residues" evidence="3">
    <location>
        <begin position="50"/>
        <end position="64"/>
    </location>
</feature>
<dbReference type="Proteomes" id="UP001177003">
    <property type="component" value="Chromosome 5"/>
</dbReference>
<dbReference type="AlphaFoldDB" id="A0AA35Z2J4"/>
<evidence type="ECO:0000313" key="6">
    <source>
        <dbReference type="Proteomes" id="UP001177003"/>
    </source>
</evidence>
<evidence type="ECO:0000256" key="2">
    <source>
        <dbReference type="PROSITE-ProRule" id="PRU00703"/>
    </source>
</evidence>
<dbReference type="InterPro" id="IPR046342">
    <property type="entry name" value="CBS_dom_sf"/>
</dbReference>
<evidence type="ECO:0000259" key="4">
    <source>
        <dbReference type="PROSITE" id="PS51371"/>
    </source>
</evidence>
<gene>
    <name evidence="5" type="ORF">LSALG_LOCUS24219</name>
</gene>
<dbReference type="Gene3D" id="3.90.1280.20">
    <property type="match status" value="1"/>
</dbReference>
<dbReference type="EMBL" id="OX465081">
    <property type="protein sequence ID" value="CAI9284706.1"/>
    <property type="molecule type" value="Genomic_DNA"/>
</dbReference>
<dbReference type="InterPro" id="IPR051462">
    <property type="entry name" value="CBS_domain-containing"/>
</dbReference>
<feature type="compositionally biased region" description="Polar residues" evidence="3">
    <location>
        <begin position="1"/>
        <end position="15"/>
    </location>
</feature>
<keyword evidence="1" id="KW-0677">Repeat</keyword>
<keyword evidence="2" id="KW-0129">CBS domain</keyword>
<feature type="compositionally biased region" description="Polar residues" evidence="3">
    <location>
        <begin position="82"/>
        <end position="97"/>
    </location>
</feature>
<reference evidence="5" key="1">
    <citation type="submission" date="2023-04" db="EMBL/GenBank/DDBJ databases">
        <authorList>
            <person name="Vijverberg K."/>
            <person name="Xiong W."/>
            <person name="Schranz E."/>
        </authorList>
    </citation>
    <scope>NUCLEOTIDE SEQUENCE</scope>
</reference>
<feature type="region of interest" description="Disordered" evidence="3">
    <location>
        <begin position="1"/>
        <end position="30"/>
    </location>
</feature>
<feature type="region of interest" description="Disordered" evidence="3">
    <location>
        <begin position="50"/>
        <end position="126"/>
    </location>
</feature>
<name>A0AA35Z2J4_LACSI</name>
<dbReference type="InterPro" id="IPR000644">
    <property type="entry name" value="CBS_dom"/>
</dbReference>
<dbReference type="PANTHER" id="PTHR48108:SF26">
    <property type="entry name" value="CBS DOMAIN-CONTAINING PROTEIN DDB_G0289609"/>
    <property type="match status" value="1"/>
</dbReference>
<dbReference type="SUPFAM" id="SSF54631">
    <property type="entry name" value="CBS-domain pair"/>
    <property type="match status" value="1"/>
</dbReference>
<keyword evidence="6" id="KW-1185">Reference proteome</keyword>
<sequence length="216" mass="23810">MSSYNLPAPSVSSGDFTRLKPDFPDQGQPLAAGEYANEAPVEMYNELSVQPPQHTDLRQVTRSINGLPGATRNRDRDERSGCSGSFSGFIRQRNSSYGIGHPSTDEKAHGRTYFDQQDPTDNNESSTSILGLKGEHTVKQLRLSNALKVRETTTIYEVCRLMTARSTDAVLLTNSNELLSGILTGKDIVRRVVAAEIDYVNTPVSKVMTKDPQYVL</sequence>
<protein>
    <recommendedName>
        <fullName evidence="4">CBS domain-containing protein</fullName>
    </recommendedName>
</protein>
<evidence type="ECO:0000256" key="3">
    <source>
        <dbReference type="SAM" id="MobiDB-lite"/>
    </source>
</evidence>
<feature type="compositionally biased region" description="Polar residues" evidence="3">
    <location>
        <begin position="114"/>
        <end position="126"/>
    </location>
</feature>